<protein>
    <submittedName>
        <fullName evidence="1">Uncharacterized protein</fullName>
    </submittedName>
</protein>
<evidence type="ECO:0000313" key="1">
    <source>
        <dbReference type="EMBL" id="KAJ7653431.1"/>
    </source>
</evidence>
<accession>A0AAD7G3S1</accession>
<dbReference type="InterPro" id="IPR036397">
    <property type="entry name" value="RNaseH_sf"/>
</dbReference>
<reference evidence="1" key="1">
    <citation type="submission" date="2023-03" db="EMBL/GenBank/DDBJ databases">
        <title>Massive genome expansion in bonnet fungi (Mycena s.s.) driven by repeated elements and novel gene families across ecological guilds.</title>
        <authorList>
            <consortium name="Lawrence Berkeley National Laboratory"/>
            <person name="Harder C.B."/>
            <person name="Miyauchi S."/>
            <person name="Viragh M."/>
            <person name="Kuo A."/>
            <person name="Thoen E."/>
            <person name="Andreopoulos B."/>
            <person name="Lu D."/>
            <person name="Skrede I."/>
            <person name="Drula E."/>
            <person name="Henrissat B."/>
            <person name="Morin E."/>
            <person name="Kohler A."/>
            <person name="Barry K."/>
            <person name="LaButti K."/>
            <person name="Morin E."/>
            <person name="Salamov A."/>
            <person name="Lipzen A."/>
            <person name="Mereny Z."/>
            <person name="Hegedus B."/>
            <person name="Baldrian P."/>
            <person name="Stursova M."/>
            <person name="Weitz H."/>
            <person name="Taylor A."/>
            <person name="Grigoriev I.V."/>
            <person name="Nagy L.G."/>
            <person name="Martin F."/>
            <person name="Kauserud H."/>
        </authorList>
    </citation>
    <scope>NUCLEOTIDE SEQUENCE</scope>
    <source>
        <strain evidence="1">CBHHK067</strain>
    </source>
</reference>
<dbReference type="Proteomes" id="UP001221757">
    <property type="component" value="Unassembled WGS sequence"/>
</dbReference>
<organism evidence="1 2">
    <name type="scientific">Mycena rosella</name>
    <name type="common">Pink bonnet</name>
    <name type="synonym">Agaricus rosellus</name>
    <dbReference type="NCBI Taxonomy" id="1033263"/>
    <lineage>
        <taxon>Eukaryota</taxon>
        <taxon>Fungi</taxon>
        <taxon>Dikarya</taxon>
        <taxon>Basidiomycota</taxon>
        <taxon>Agaricomycotina</taxon>
        <taxon>Agaricomycetes</taxon>
        <taxon>Agaricomycetidae</taxon>
        <taxon>Agaricales</taxon>
        <taxon>Marasmiineae</taxon>
        <taxon>Mycenaceae</taxon>
        <taxon>Mycena</taxon>
    </lineage>
</organism>
<name>A0AAD7G3S1_MYCRO</name>
<feature type="non-terminal residue" evidence="1">
    <location>
        <position position="1"/>
    </location>
</feature>
<dbReference type="EMBL" id="JARKIE010000335">
    <property type="protein sequence ID" value="KAJ7653431.1"/>
    <property type="molecule type" value="Genomic_DNA"/>
</dbReference>
<comment type="caution">
    <text evidence="1">The sequence shown here is derived from an EMBL/GenBank/DDBJ whole genome shotgun (WGS) entry which is preliminary data.</text>
</comment>
<dbReference type="GO" id="GO:0003676">
    <property type="term" value="F:nucleic acid binding"/>
    <property type="evidence" value="ECO:0007669"/>
    <property type="project" value="InterPro"/>
</dbReference>
<feature type="non-terminal residue" evidence="1">
    <location>
        <position position="125"/>
    </location>
</feature>
<proteinExistence type="predicted"/>
<dbReference type="Gene3D" id="3.30.420.10">
    <property type="entry name" value="Ribonuclease H-like superfamily/Ribonuclease H"/>
    <property type="match status" value="1"/>
</dbReference>
<dbReference type="AlphaFoldDB" id="A0AAD7G3S1"/>
<evidence type="ECO:0000313" key="2">
    <source>
        <dbReference type="Proteomes" id="UP001221757"/>
    </source>
</evidence>
<keyword evidence="2" id="KW-1185">Reference proteome</keyword>
<gene>
    <name evidence="1" type="ORF">B0H17DRAFT_856633</name>
</gene>
<sequence length="125" mass="14207">VSRVAAQRDKEARTNFEIYMMTTYCVEQLIFVDDAACNRNTSKRGWAWAPVGQNAWRHDIYICGTKSYFPRYYVLPALSLDGVLHLDILTGSYRATSFNSFIDGLLDNMNPFPGPNSDIVMDNVL</sequence>